<evidence type="ECO:0008006" key="4">
    <source>
        <dbReference type="Google" id="ProtNLM"/>
    </source>
</evidence>
<dbReference type="Pfam" id="PF05725">
    <property type="entry name" value="FNIP"/>
    <property type="match status" value="2"/>
</dbReference>
<protein>
    <recommendedName>
        <fullName evidence="4">FNIP repeat-containing protein</fullName>
    </recommendedName>
</protein>
<dbReference type="OrthoDB" id="10394449at2759"/>
<dbReference type="AlphaFoldDB" id="A0A8J4Q303"/>
<dbReference type="InterPro" id="IPR008615">
    <property type="entry name" value="FNIP"/>
</dbReference>
<organism evidence="2 3">
    <name type="scientific">Polysphondylium violaceum</name>
    <dbReference type="NCBI Taxonomy" id="133409"/>
    <lineage>
        <taxon>Eukaryota</taxon>
        <taxon>Amoebozoa</taxon>
        <taxon>Evosea</taxon>
        <taxon>Eumycetozoa</taxon>
        <taxon>Dictyostelia</taxon>
        <taxon>Dictyosteliales</taxon>
        <taxon>Dictyosteliaceae</taxon>
        <taxon>Polysphondylium</taxon>
    </lineage>
</organism>
<evidence type="ECO:0000313" key="2">
    <source>
        <dbReference type="EMBL" id="KAF2077079.1"/>
    </source>
</evidence>
<accession>A0A8J4Q303</accession>
<dbReference type="PANTHER" id="PTHR32134:SF92">
    <property type="entry name" value="FNIP REPEAT-CONTAINING PROTEIN"/>
    <property type="match status" value="1"/>
</dbReference>
<reference evidence="2" key="1">
    <citation type="submission" date="2020-01" db="EMBL/GenBank/DDBJ databases">
        <title>Development of genomics and gene disruption for Polysphondylium violaceum indicates a role for the polyketide synthase stlB in stalk morphogenesis.</title>
        <authorList>
            <person name="Narita B."/>
            <person name="Kawabe Y."/>
            <person name="Kin K."/>
            <person name="Saito T."/>
            <person name="Gibbs R."/>
            <person name="Kuspa A."/>
            <person name="Muzny D."/>
            <person name="Queller D."/>
            <person name="Richards S."/>
            <person name="Strassman J."/>
            <person name="Sucgang R."/>
            <person name="Worley K."/>
            <person name="Schaap P."/>
        </authorList>
    </citation>
    <scope>NUCLEOTIDE SEQUENCE</scope>
    <source>
        <strain evidence="2">QSvi11</strain>
    </source>
</reference>
<dbReference type="EMBL" id="AJWJ01000039">
    <property type="protein sequence ID" value="KAF2077079.1"/>
    <property type="molecule type" value="Genomic_DNA"/>
</dbReference>
<keyword evidence="3" id="KW-1185">Reference proteome</keyword>
<evidence type="ECO:0000313" key="3">
    <source>
        <dbReference type="Proteomes" id="UP000695562"/>
    </source>
</evidence>
<evidence type="ECO:0000256" key="1">
    <source>
        <dbReference type="ARBA" id="ARBA00022737"/>
    </source>
</evidence>
<keyword evidence="1" id="KW-0677">Repeat</keyword>
<sequence>MNDKLFYSIWRNNFIRNLIREKEFQDVEIDVDSSYLKENYKCLSLLSLADKTFIKCVIQNNDQLLDFINNQYNYLVNSLEFINVIPPIRFPNDIKKLTINIEKQLASEVDFQDIPSSVTNLRIIATFPNSFVGQIPISVREFYLKGYHSNLVLSLPTSLTKCEFHIHPSRIDKPINIPSTVKKFDTSVSIDILSKIVFNTPDQSAPKDLNVDDFKADLSKYSQFPLLKLKNLQWLKGLNIFIPFSNTDQITLGLIPSNITKIYIYELYMGNLMPGVFPESLEVLYLAYEKEIQVGILPPSLLEFKLFENDILLKAGILPTSLKRFKNYNYYSNMLTKDLVPPSLKKLSLTHYNRPIDFNLPDSLEILTLVKYNHPFSLPLPKNLKKLCLYYFDQAIGLSTLPNSLENLFLGSEAEWKFPQELKLDNLKKLGINILNQSVCDIMSNVTKVCISFHEISSNLVMLPQSIKKLRLERIGSDGYLYQNLLPKRVEYLTLTRLKIAESGLIPNSCSYLETDQIDFEKGHLPRSIKDIRIKPIVMCDDDRDIFFNRYSGNDIFPTKNINLDKRFITLK</sequence>
<name>A0A8J4Q303_9MYCE</name>
<dbReference type="PANTHER" id="PTHR32134">
    <property type="entry name" value="FNIP REPEAT-CONTAINING PROTEIN"/>
    <property type="match status" value="1"/>
</dbReference>
<proteinExistence type="predicted"/>
<dbReference type="Proteomes" id="UP000695562">
    <property type="component" value="Unassembled WGS sequence"/>
</dbReference>
<comment type="caution">
    <text evidence="2">The sequence shown here is derived from an EMBL/GenBank/DDBJ whole genome shotgun (WGS) entry which is preliminary data.</text>
</comment>
<gene>
    <name evidence="2" type="ORF">CYY_001588</name>
</gene>
<dbReference type="InterPro" id="IPR051251">
    <property type="entry name" value="STK_FNIP-Repeat"/>
</dbReference>